<dbReference type="EMBL" id="JBGFUD010003109">
    <property type="protein sequence ID" value="MFH4978350.1"/>
    <property type="molecule type" value="Genomic_DNA"/>
</dbReference>
<dbReference type="AlphaFoldDB" id="A0ABD6EEB9"/>
<keyword evidence="3" id="KW-1185">Reference proteome</keyword>
<proteinExistence type="predicted"/>
<name>A0ABD6EEB9_9BILA</name>
<dbReference type="InterPro" id="IPR031737">
    <property type="entry name" value="CNDH2_C"/>
</dbReference>
<comment type="caution">
    <text evidence="2">The sequence shown here is derived from an EMBL/GenBank/DDBJ whole genome shotgun (WGS) entry which is preliminary data.</text>
</comment>
<reference evidence="2 3" key="1">
    <citation type="submission" date="2024-08" db="EMBL/GenBank/DDBJ databases">
        <title>Gnathostoma spinigerum genome.</title>
        <authorList>
            <person name="Gonzalez-Bertolin B."/>
            <person name="Monzon S."/>
            <person name="Zaballos A."/>
            <person name="Jimenez P."/>
            <person name="Dekumyoy P."/>
            <person name="Varona S."/>
            <person name="Cuesta I."/>
            <person name="Sumanam S."/>
            <person name="Adisakwattana P."/>
            <person name="Gasser R.B."/>
            <person name="Hernandez-Gonzalez A."/>
            <person name="Young N.D."/>
            <person name="Perteguer M.J."/>
        </authorList>
    </citation>
    <scope>NUCLEOTIDE SEQUENCE [LARGE SCALE GENOMIC DNA]</scope>
    <source>
        <strain evidence="2">AL3</strain>
        <tissue evidence="2">Liver</tissue>
    </source>
</reference>
<dbReference type="PANTHER" id="PTHR14324:SF3">
    <property type="entry name" value="CONDENSIN-2 COMPLEX SUBUNIT H2"/>
    <property type="match status" value="1"/>
</dbReference>
<dbReference type="InterPro" id="IPR031739">
    <property type="entry name" value="Ncaph2"/>
</dbReference>
<evidence type="ECO:0000313" key="2">
    <source>
        <dbReference type="EMBL" id="MFH4978350.1"/>
    </source>
</evidence>
<accession>A0ABD6EEB9</accession>
<dbReference type="PANTHER" id="PTHR14324">
    <property type="entry name" value="CONDENSIN-2 COMPLEX SUBUNIT H2"/>
    <property type="match status" value="1"/>
</dbReference>
<organism evidence="2 3">
    <name type="scientific">Gnathostoma spinigerum</name>
    <dbReference type="NCBI Taxonomy" id="75299"/>
    <lineage>
        <taxon>Eukaryota</taxon>
        <taxon>Metazoa</taxon>
        <taxon>Ecdysozoa</taxon>
        <taxon>Nematoda</taxon>
        <taxon>Chromadorea</taxon>
        <taxon>Rhabditida</taxon>
        <taxon>Spirurina</taxon>
        <taxon>Gnathostomatomorpha</taxon>
        <taxon>Gnathostomatoidea</taxon>
        <taxon>Gnathostomatidae</taxon>
        <taxon>Gnathostoma</taxon>
    </lineage>
</organism>
<gene>
    <name evidence="2" type="ORF">AB6A40_005059</name>
</gene>
<protein>
    <recommendedName>
        <fullName evidence="1">Condensin-2 complex subunit H2 C-terminal domain-containing protein</fullName>
    </recommendedName>
</protein>
<dbReference type="Proteomes" id="UP001608902">
    <property type="component" value="Unassembled WGS sequence"/>
</dbReference>
<evidence type="ECO:0000313" key="3">
    <source>
        <dbReference type="Proteomes" id="UP001608902"/>
    </source>
</evidence>
<sequence length="114" mass="13478">MPMKVKQWEDRLKPLLEKEEAHKEFDVHEYGSELLKKFTRTGEVKRFSEVLGNCCDYDVPRYFLSVLMLTNQGNIRIEDYASNPDNAENAEIGMKLRLISLDRHYEVFHDEHGM</sequence>
<dbReference type="Pfam" id="PF16858">
    <property type="entry name" value="CNDH2_C"/>
    <property type="match status" value="1"/>
</dbReference>
<evidence type="ECO:0000259" key="1">
    <source>
        <dbReference type="Pfam" id="PF16858"/>
    </source>
</evidence>
<feature type="domain" description="Condensin-2 complex subunit H2 C-terminal" evidence="1">
    <location>
        <begin position="3"/>
        <end position="107"/>
    </location>
</feature>